<dbReference type="EMBL" id="SMMG02000009">
    <property type="protein sequence ID" value="KAA3463072.1"/>
    <property type="molecule type" value="Genomic_DNA"/>
</dbReference>
<accession>A0A5B6V1Q0</accession>
<comment type="caution">
    <text evidence="1">The sequence shown here is derived from an EMBL/GenBank/DDBJ whole genome shotgun (WGS) entry which is preliminary data.</text>
</comment>
<evidence type="ECO:0000313" key="1">
    <source>
        <dbReference type="EMBL" id="KAA3463072.1"/>
    </source>
</evidence>
<dbReference type="AlphaFoldDB" id="A0A5B6V1Q0"/>
<dbReference type="OrthoDB" id="10521464at2759"/>
<name>A0A5B6V1Q0_9ROSI</name>
<proteinExistence type="predicted"/>
<gene>
    <name evidence="1" type="ORF">EPI10_029498</name>
</gene>
<protein>
    <submittedName>
        <fullName evidence="1">Uncharacterized protein</fullName>
    </submittedName>
</protein>
<reference evidence="2" key="1">
    <citation type="journal article" date="2019" name="Plant Biotechnol. J.">
        <title>Genome sequencing of the Australian wild diploid species Gossypium australe highlights disease resistance and delayed gland morphogenesis.</title>
        <authorList>
            <person name="Cai Y."/>
            <person name="Cai X."/>
            <person name="Wang Q."/>
            <person name="Wang P."/>
            <person name="Zhang Y."/>
            <person name="Cai C."/>
            <person name="Xu Y."/>
            <person name="Wang K."/>
            <person name="Zhou Z."/>
            <person name="Wang C."/>
            <person name="Geng S."/>
            <person name="Li B."/>
            <person name="Dong Q."/>
            <person name="Hou Y."/>
            <person name="Wang H."/>
            <person name="Ai P."/>
            <person name="Liu Z."/>
            <person name="Yi F."/>
            <person name="Sun M."/>
            <person name="An G."/>
            <person name="Cheng J."/>
            <person name="Zhang Y."/>
            <person name="Shi Q."/>
            <person name="Xie Y."/>
            <person name="Shi X."/>
            <person name="Chang Y."/>
            <person name="Huang F."/>
            <person name="Chen Y."/>
            <person name="Hong S."/>
            <person name="Mi L."/>
            <person name="Sun Q."/>
            <person name="Zhang L."/>
            <person name="Zhou B."/>
            <person name="Peng R."/>
            <person name="Zhang X."/>
            <person name="Liu F."/>
        </authorList>
    </citation>
    <scope>NUCLEOTIDE SEQUENCE [LARGE SCALE GENOMIC DNA]</scope>
    <source>
        <strain evidence="2">cv. PA1801</strain>
    </source>
</reference>
<organism evidence="1 2">
    <name type="scientific">Gossypium australe</name>
    <dbReference type="NCBI Taxonomy" id="47621"/>
    <lineage>
        <taxon>Eukaryota</taxon>
        <taxon>Viridiplantae</taxon>
        <taxon>Streptophyta</taxon>
        <taxon>Embryophyta</taxon>
        <taxon>Tracheophyta</taxon>
        <taxon>Spermatophyta</taxon>
        <taxon>Magnoliopsida</taxon>
        <taxon>eudicotyledons</taxon>
        <taxon>Gunneridae</taxon>
        <taxon>Pentapetalae</taxon>
        <taxon>rosids</taxon>
        <taxon>malvids</taxon>
        <taxon>Malvales</taxon>
        <taxon>Malvaceae</taxon>
        <taxon>Malvoideae</taxon>
        <taxon>Gossypium</taxon>
    </lineage>
</organism>
<keyword evidence="2" id="KW-1185">Reference proteome</keyword>
<evidence type="ECO:0000313" key="2">
    <source>
        <dbReference type="Proteomes" id="UP000325315"/>
    </source>
</evidence>
<sequence>MKETTKKGHKVCKRVEQKRLSTQGMKEWVESLSNELDVLAKALGFESYEFDSLGENDKLEDCVRPNTIWTGCCAKNREHVPVKNIVIPNGKWNWSAVSLALSTQDLLSISSYKPPSVFDVDDFIGWRHEKRSTFFVRFDYSTNCKMEMLWIRRNNYVFNADFMESGSVLKKSYRMRE</sequence>
<dbReference type="Proteomes" id="UP000325315">
    <property type="component" value="Unassembled WGS sequence"/>
</dbReference>